<evidence type="ECO:0000313" key="3">
    <source>
        <dbReference type="Proteomes" id="UP000309340"/>
    </source>
</evidence>
<dbReference type="EMBL" id="NAJQ01000003">
    <property type="protein sequence ID" value="TKA83757.1"/>
    <property type="molecule type" value="Genomic_DNA"/>
</dbReference>
<feature type="signal peptide" evidence="1">
    <location>
        <begin position="1"/>
        <end position="19"/>
    </location>
</feature>
<gene>
    <name evidence="2" type="ORF">B0A55_00067</name>
</gene>
<evidence type="ECO:0000313" key="2">
    <source>
        <dbReference type="EMBL" id="TKA83757.1"/>
    </source>
</evidence>
<keyword evidence="1" id="KW-0732">Signal</keyword>
<accession>A0A4U0Y2S2</accession>
<comment type="caution">
    <text evidence="2">The sequence shown here is derived from an EMBL/GenBank/DDBJ whole genome shotgun (WGS) entry which is preliminary data.</text>
</comment>
<dbReference type="OrthoDB" id="5400400at2759"/>
<sequence length="189" mass="18970">MKGFFSILALPALFASTLAAPTAVANAAVEKRQSADAYAIVDSLYTNIQQYTGAINETAAGITSDSTAAQNATAAASFITNIEAITTAVDAATAQVSLLPAASVARRQTEAALASLVENLLLEVSGALNGIVGTLGLTSLLGSLNPLVSSLSGLLLSLETVVNNLLALVQQLLDGLLTGLSVGLAGLTL</sequence>
<feature type="chain" id="PRO_5020270677" evidence="1">
    <location>
        <begin position="20"/>
        <end position="189"/>
    </location>
</feature>
<name>A0A4U0Y2S2_9PEZI</name>
<reference evidence="2 3" key="1">
    <citation type="submission" date="2017-03" db="EMBL/GenBank/DDBJ databases">
        <title>Genomes of endolithic fungi from Antarctica.</title>
        <authorList>
            <person name="Coleine C."/>
            <person name="Masonjones S."/>
            <person name="Stajich J.E."/>
        </authorList>
    </citation>
    <scope>NUCLEOTIDE SEQUENCE [LARGE SCALE GENOMIC DNA]</scope>
    <source>
        <strain evidence="2 3">CCFEE 5184</strain>
    </source>
</reference>
<organism evidence="2 3">
    <name type="scientific">Friedmanniomyces simplex</name>
    <dbReference type="NCBI Taxonomy" id="329884"/>
    <lineage>
        <taxon>Eukaryota</taxon>
        <taxon>Fungi</taxon>
        <taxon>Dikarya</taxon>
        <taxon>Ascomycota</taxon>
        <taxon>Pezizomycotina</taxon>
        <taxon>Dothideomycetes</taxon>
        <taxon>Dothideomycetidae</taxon>
        <taxon>Mycosphaerellales</taxon>
        <taxon>Teratosphaeriaceae</taxon>
        <taxon>Friedmanniomyces</taxon>
    </lineage>
</organism>
<evidence type="ECO:0000256" key="1">
    <source>
        <dbReference type="SAM" id="SignalP"/>
    </source>
</evidence>
<dbReference type="AlphaFoldDB" id="A0A4U0Y2S2"/>
<keyword evidence="3" id="KW-1185">Reference proteome</keyword>
<dbReference type="Proteomes" id="UP000309340">
    <property type="component" value="Unassembled WGS sequence"/>
</dbReference>
<protein>
    <submittedName>
        <fullName evidence="2">Uncharacterized protein</fullName>
    </submittedName>
</protein>
<proteinExistence type="predicted"/>